<accession>A0A5K3EI79</accession>
<dbReference type="PROSITE" id="PS50005">
    <property type="entry name" value="TPR"/>
    <property type="match status" value="1"/>
</dbReference>
<feature type="domain" description="CS" evidence="2">
    <location>
        <begin position="1"/>
        <end position="79"/>
    </location>
</feature>
<dbReference type="SUPFAM" id="SSF48452">
    <property type="entry name" value="TPR-like"/>
    <property type="match status" value="1"/>
</dbReference>
<dbReference type="InterPro" id="IPR011990">
    <property type="entry name" value="TPR-like_helical_dom_sf"/>
</dbReference>
<dbReference type="PANTHER" id="PTHR46492:SF1">
    <property type="entry name" value="DYNEIN AXONEMAL ASSEMBLY FACTOR 4"/>
    <property type="match status" value="1"/>
</dbReference>
<dbReference type="AlphaFoldDB" id="A0A5K3EI79"/>
<evidence type="ECO:0000313" key="3">
    <source>
        <dbReference type="WBParaSite" id="MCU_000721-RA"/>
    </source>
</evidence>
<dbReference type="InterPro" id="IPR008978">
    <property type="entry name" value="HSP20-like_chaperone"/>
</dbReference>
<dbReference type="Pfam" id="PF04969">
    <property type="entry name" value="CS"/>
    <property type="match status" value="1"/>
</dbReference>
<proteinExistence type="predicted"/>
<dbReference type="InterPro" id="IPR019734">
    <property type="entry name" value="TPR_rpt"/>
</dbReference>
<feature type="repeat" description="TPR" evidence="1">
    <location>
        <begin position="341"/>
        <end position="374"/>
    </location>
</feature>
<organism evidence="3">
    <name type="scientific">Mesocestoides corti</name>
    <name type="common">Flatworm</name>
    <dbReference type="NCBI Taxonomy" id="53468"/>
    <lineage>
        <taxon>Eukaryota</taxon>
        <taxon>Metazoa</taxon>
        <taxon>Spiralia</taxon>
        <taxon>Lophotrochozoa</taxon>
        <taxon>Platyhelminthes</taxon>
        <taxon>Cestoda</taxon>
        <taxon>Eucestoda</taxon>
        <taxon>Cyclophyllidea</taxon>
        <taxon>Mesocestoididae</taxon>
        <taxon>Mesocestoides</taxon>
    </lineage>
</organism>
<dbReference type="InterPro" id="IPR007052">
    <property type="entry name" value="CS_dom"/>
</dbReference>
<dbReference type="SMART" id="SM00028">
    <property type="entry name" value="TPR"/>
    <property type="match status" value="3"/>
</dbReference>
<name>A0A5K3EI79_MESCO</name>
<dbReference type="GO" id="GO:0036159">
    <property type="term" value="P:inner dynein arm assembly"/>
    <property type="evidence" value="ECO:0007669"/>
    <property type="project" value="TreeGrafter"/>
</dbReference>
<dbReference type="PANTHER" id="PTHR46492">
    <property type="entry name" value="DYNEIN ASSEMBLY FACTOR 4, AXONEMAL"/>
    <property type="match status" value="1"/>
</dbReference>
<evidence type="ECO:0000259" key="2">
    <source>
        <dbReference type="PROSITE" id="PS51203"/>
    </source>
</evidence>
<dbReference type="Gene3D" id="1.25.40.10">
    <property type="entry name" value="Tetratricopeptide repeat domain"/>
    <property type="match status" value="1"/>
</dbReference>
<sequence length="399" mass="45349">SWWESDDEICVSVPLKGTNSKNCDIFVSSRYIKITFKPYIFECALNGTVDVDRSTVVLANGSANLSLKKEAPSKWDNLESDEMKNKEAFMKIRQDAIAEVQARQAARDKANRTEKRLGEKASLQEMMKLEGAERSRYEETKKMTTFTAMQELIELQKEKKRLADEKNAQITEAIAFARSRYGDARALPATKTSQNIFQNSEKLHVPVRSSDKICISFTPRVFPTPERESMKEDEERWLQNQAEQRRILASKVAENGDLSEAERDPLWLQKKAASLFKAGDFEAAAFAYSEALKRAPKMSSLYLNRAACHLQTRNFFKALEDASTALDLLKPPVPQNLKSRIKAHVRRGVAFCNLEMFKEGISEYEAAAKLNPDDESVQQDLARLKEMMARPKQRVPPPP</sequence>
<keyword evidence="1" id="KW-0802">TPR repeat</keyword>
<dbReference type="SUPFAM" id="SSF49764">
    <property type="entry name" value="HSP20-like chaperones"/>
    <property type="match status" value="1"/>
</dbReference>
<evidence type="ECO:0000256" key="1">
    <source>
        <dbReference type="PROSITE-ProRule" id="PRU00339"/>
    </source>
</evidence>
<dbReference type="PROSITE" id="PS51203">
    <property type="entry name" value="CS"/>
    <property type="match status" value="1"/>
</dbReference>
<protein>
    <submittedName>
        <fullName evidence="3">TPR_REGION domain-containing protein</fullName>
    </submittedName>
</protein>
<dbReference type="Gene3D" id="2.60.40.790">
    <property type="match status" value="1"/>
</dbReference>
<dbReference type="InterPro" id="IPR052004">
    <property type="entry name" value="Dynein_assembly_factor_4"/>
</dbReference>
<dbReference type="GO" id="GO:0003341">
    <property type="term" value="P:cilium movement"/>
    <property type="evidence" value="ECO:0007669"/>
    <property type="project" value="TreeGrafter"/>
</dbReference>
<dbReference type="WBParaSite" id="MCU_000721-RA">
    <property type="protein sequence ID" value="MCU_000721-RA"/>
    <property type="gene ID" value="MCU_000721"/>
</dbReference>
<reference evidence="3" key="1">
    <citation type="submission" date="2019-11" db="UniProtKB">
        <authorList>
            <consortium name="WormBaseParasite"/>
        </authorList>
    </citation>
    <scope>IDENTIFICATION</scope>
</reference>
<dbReference type="GO" id="GO:0036158">
    <property type="term" value="P:outer dynein arm assembly"/>
    <property type="evidence" value="ECO:0007669"/>
    <property type="project" value="TreeGrafter"/>
</dbReference>